<keyword evidence="1" id="KW-0863">Zinc-finger</keyword>
<keyword evidence="1" id="KW-0862">Zinc</keyword>
<evidence type="ECO:0000313" key="5">
    <source>
        <dbReference type="Proteomes" id="UP001175228"/>
    </source>
</evidence>
<feature type="region of interest" description="Disordered" evidence="2">
    <location>
        <begin position="197"/>
        <end position="293"/>
    </location>
</feature>
<keyword evidence="1" id="KW-0479">Metal-binding</keyword>
<comment type="caution">
    <text evidence="4">The sequence shown here is derived from an EMBL/GenBank/DDBJ whole genome shotgun (WGS) entry which is preliminary data.</text>
</comment>
<organism evidence="4 5">
    <name type="scientific">Armillaria luteobubalina</name>
    <dbReference type="NCBI Taxonomy" id="153913"/>
    <lineage>
        <taxon>Eukaryota</taxon>
        <taxon>Fungi</taxon>
        <taxon>Dikarya</taxon>
        <taxon>Basidiomycota</taxon>
        <taxon>Agaricomycotina</taxon>
        <taxon>Agaricomycetes</taxon>
        <taxon>Agaricomycetidae</taxon>
        <taxon>Agaricales</taxon>
        <taxon>Marasmiineae</taxon>
        <taxon>Physalacriaceae</taxon>
        <taxon>Armillaria</taxon>
    </lineage>
</organism>
<proteinExistence type="predicted"/>
<feature type="compositionally biased region" description="Basic residues" evidence="2">
    <location>
        <begin position="259"/>
        <end position="268"/>
    </location>
</feature>
<feature type="compositionally biased region" description="Low complexity" evidence="2">
    <location>
        <begin position="232"/>
        <end position="246"/>
    </location>
</feature>
<keyword evidence="5" id="KW-1185">Reference proteome</keyword>
<feature type="compositionally biased region" description="Polar residues" evidence="2">
    <location>
        <begin position="222"/>
        <end position="231"/>
    </location>
</feature>
<accession>A0AA39PHF0</accession>
<sequence length="415" mass="46342">MTLVSEYDAEFNSWVCFPDEDQGVDDSHLLLFSDEIDGSFLGREVTYDDEILFREACLSPPSGLFDAEPYAHSSCLAPPLKFGSELYTHHACLTPSSLLDSEPHSCDSWSPARYSDLTDRYYLAMEYYTSPEIVDPAVLTGPIPPISLPSSSSTSSPCTAQDPALMTPSEGTPSPVPTFRHVRPRYSHQAKAIVPSYFEGMDSGDEYEGKGDTHSPKRSRRSLSTPELVSDTSSASSTPLTLLATPISGTLPPRPTRSLPRRTVKKHVPAADQGLDSADSNDSHLRGKSKKVHRARGSGKLECYFPGCIVRFQREPERKRHYRHYHSRNPPKNVICEHCKGKLSRKDSVTRHIDKCPSLHPHVAKRRGVMAGKAEVDQKKDFIVFEYYSIVFNTCFHVVIFCYISAVSKLLPYHD</sequence>
<dbReference type="GO" id="GO:0008270">
    <property type="term" value="F:zinc ion binding"/>
    <property type="evidence" value="ECO:0007669"/>
    <property type="project" value="UniProtKB-KW"/>
</dbReference>
<dbReference type="AlphaFoldDB" id="A0AA39PHF0"/>
<dbReference type="PROSITE" id="PS00028">
    <property type="entry name" value="ZINC_FINGER_C2H2_1"/>
    <property type="match status" value="1"/>
</dbReference>
<dbReference type="InterPro" id="IPR013087">
    <property type="entry name" value="Znf_C2H2_type"/>
</dbReference>
<reference evidence="4" key="1">
    <citation type="submission" date="2023-06" db="EMBL/GenBank/DDBJ databases">
        <authorList>
            <consortium name="Lawrence Berkeley National Laboratory"/>
            <person name="Ahrendt S."/>
            <person name="Sahu N."/>
            <person name="Indic B."/>
            <person name="Wong-Bajracharya J."/>
            <person name="Merenyi Z."/>
            <person name="Ke H.-M."/>
            <person name="Monk M."/>
            <person name="Kocsube S."/>
            <person name="Drula E."/>
            <person name="Lipzen A."/>
            <person name="Balint B."/>
            <person name="Henrissat B."/>
            <person name="Andreopoulos B."/>
            <person name="Martin F.M."/>
            <person name="Harder C.B."/>
            <person name="Rigling D."/>
            <person name="Ford K.L."/>
            <person name="Foster G.D."/>
            <person name="Pangilinan J."/>
            <person name="Papanicolaou A."/>
            <person name="Barry K."/>
            <person name="LaButti K."/>
            <person name="Viragh M."/>
            <person name="Koriabine M."/>
            <person name="Yan M."/>
            <person name="Riley R."/>
            <person name="Champramary S."/>
            <person name="Plett K.L."/>
            <person name="Tsai I.J."/>
            <person name="Slot J."/>
            <person name="Sipos G."/>
            <person name="Plett J."/>
            <person name="Nagy L.G."/>
            <person name="Grigoriev I.V."/>
        </authorList>
    </citation>
    <scope>NUCLEOTIDE SEQUENCE</scope>
    <source>
        <strain evidence="4">HWK02</strain>
    </source>
</reference>
<gene>
    <name evidence="4" type="ORF">EDD18DRAFT_1111720</name>
</gene>
<evidence type="ECO:0000259" key="3">
    <source>
        <dbReference type="PROSITE" id="PS50157"/>
    </source>
</evidence>
<dbReference type="EMBL" id="JAUEPU010000053">
    <property type="protein sequence ID" value="KAK0484330.1"/>
    <property type="molecule type" value="Genomic_DNA"/>
</dbReference>
<feature type="compositionally biased region" description="Low complexity" evidence="2">
    <location>
        <begin position="148"/>
        <end position="157"/>
    </location>
</feature>
<dbReference type="PROSITE" id="PS50157">
    <property type="entry name" value="ZINC_FINGER_C2H2_2"/>
    <property type="match status" value="1"/>
</dbReference>
<protein>
    <recommendedName>
        <fullName evidence="3">C2H2-type domain-containing protein</fullName>
    </recommendedName>
</protein>
<evidence type="ECO:0000313" key="4">
    <source>
        <dbReference type="EMBL" id="KAK0484330.1"/>
    </source>
</evidence>
<feature type="region of interest" description="Disordered" evidence="2">
    <location>
        <begin position="148"/>
        <end position="179"/>
    </location>
</feature>
<evidence type="ECO:0000256" key="2">
    <source>
        <dbReference type="SAM" id="MobiDB-lite"/>
    </source>
</evidence>
<feature type="domain" description="C2H2-type" evidence="3">
    <location>
        <begin position="301"/>
        <end position="331"/>
    </location>
</feature>
<dbReference type="Proteomes" id="UP001175228">
    <property type="component" value="Unassembled WGS sequence"/>
</dbReference>
<evidence type="ECO:0000256" key="1">
    <source>
        <dbReference type="PROSITE-ProRule" id="PRU00042"/>
    </source>
</evidence>
<name>A0AA39PHF0_9AGAR</name>